<gene>
    <name evidence="1" type="ORF">SAMN05192534_10479</name>
</gene>
<sequence>MAHAYLCPNCKTNRSRFNIIEQSVTPVKLDPRSGEVVQEYTDDALEVYHVTYQGPAYRIQCGACGLIEDENTFIQHARHMPGNNR</sequence>
<name>A0A1G8BKG8_9BACI</name>
<dbReference type="EMBL" id="FNDK01000004">
    <property type="protein sequence ID" value="SDH33716.1"/>
    <property type="molecule type" value="Genomic_DNA"/>
</dbReference>
<dbReference type="OrthoDB" id="2382008at2"/>
<evidence type="ECO:0000313" key="2">
    <source>
        <dbReference type="Proteomes" id="UP000199163"/>
    </source>
</evidence>
<reference evidence="1 2" key="1">
    <citation type="submission" date="2016-10" db="EMBL/GenBank/DDBJ databases">
        <authorList>
            <person name="de Groot N.N."/>
        </authorList>
    </citation>
    <scope>NUCLEOTIDE SEQUENCE [LARGE SCALE GENOMIC DNA]</scope>
    <source>
        <strain evidence="1 2">DSM 21632</strain>
    </source>
</reference>
<dbReference type="AlphaFoldDB" id="A0A1G8BKG8"/>
<dbReference type="STRING" id="568899.SAMN05192534_10479"/>
<dbReference type="Proteomes" id="UP000199163">
    <property type="component" value="Unassembled WGS sequence"/>
</dbReference>
<evidence type="ECO:0000313" key="1">
    <source>
        <dbReference type="EMBL" id="SDH33716.1"/>
    </source>
</evidence>
<evidence type="ECO:0008006" key="3">
    <source>
        <dbReference type="Google" id="ProtNLM"/>
    </source>
</evidence>
<organism evidence="1 2">
    <name type="scientific">Alteribacillus persepolensis</name>
    <dbReference type="NCBI Taxonomy" id="568899"/>
    <lineage>
        <taxon>Bacteria</taxon>
        <taxon>Bacillati</taxon>
        <taxon>Bacillota</taxon>
        <taxon>Bacilli</taxon>
        <taxon>Bacillales</taxon>
        <taxon>Bacillaceae</taxon>
        <taxon>Alteribacillus</taxon>
    </lineage>
</organism>
<protein>
    <recommendedName>
        <fullName evidence="3">DNA alkylation repair protein</fullName>
    </recommendedName>
</protein>
<accession>A0A1G8BKG8</accession>
<proteinExistence type="predicted"/>
<dbReference type="RefSeq" id="WP_091271937.1">
    <property type="nucleotide sequence ID" value="NZ_FNDK01000004.1"/>
</dbReference>
<keyword evidence="2" id="KW-1185">Reference proteome</keyword>